<keyword evidence="5" id="KW-1185">Reference proteome</keyword>
<evidence type="ECO:0000313" key="5">
    <source>
        <dbReference type="Proteomes" id="UP000554482"/>
    </source>
</evidence>
<dbReference type="Pfam" id="PF05617">
    <property type="entry name" value="Prolamin_like"/>
    <property type="match status" value="1"/>
</dbReference>
<name>A0A7J6VN41_THATH</name>
<organism evidence="4 5">
    <name type="scientific">Thalictrum thalictroides</name>
    <name type="common">Rue-anemone</name>
    <name type="synonym">Anemone thalictroides</name>
    <dbReference type="NCBI Taxonomy" id="46969"/>
    <lineage>
        <taxon>Eukaryota</taxon>
        <taxon>Viridiplantae</taxon>
        <taxon>Streptophyta</taxon>
        <taxon>Embryophyta</taxon>
        <taxon>Tracheophyta</taxon>
        <taxon>Spermatophyta</taxon>
        <taxon>Magnoliopsida</taxon>
        <taxon>Ranunculales</taxon>
        <taxon>Ranunculaceae</taxon>
        <taxon>Thalictroideae</taxon>
        <taxon>Thalictrum</taxon>
    </lineage>
</organism>
<keyword evidence="1 2" id="KW-0732">Signal</keyword>
<dbReference type="InterPro" id="IPR040220">
    <property type="entry name" value="DD11"/>
</dbReference>
<protein>
    <recommendedName>
        <fullName evidence="3">Prolamin-like domain-containing protein</fullName>
    </recommendedName>
</protein>
<evidence type="ECO:0000256" key="2">
    <source>
        <dbReference type="SAM" id="SignalP"/>
    </source>
</evidence>
<dbReference type="InterPro" id="IPR008502">
    <property type="entry name" value="Prolamin-like"/>
</dbReference>
<proteinExistence type="predicted"/>
<dbReference type="AlphaFoldDB" id="A0A7J6VN41"/>
<evidence type="ECO:0000259" key="3">
    <source>
        <dbReference type="Pfam" id="PF05617"/>
    </source>
</evidence>
<evidence type="ECO:0000313" key="4">
    <source>
        <dbReference type="EMBL" id="KAF5186048.1"/>
    </source>
</evidence>
<dbReference type="Proteomes" id="UP000554482">
    <property type="component" value="Unassembled WGS sequence"/>
</dbReference>
<dbReference type="PANTHER" id="PTHR31207:SF35">
    <property type="entry name" value="PROLAMIN-LIKE DOMAIN-CONTAINING PROTEIN"/>
    <property type="match status" value="1"/>
</dbReference>
<gene>
    <name evidence="4" type="ORF">FRX31_024365</name>
</gene>
<dbReference type="OrthoDB" id="1368054at2759"/>
<comment type="caution">
    <text evidence="4">The sequence shown here is derived from an EMBL/GenBank/DDBJ whole genome shotgun (WGS) entry which is preliminary data.</text>
</comment>
<dbReference type="EMBL" id="JABWDY010029891">
    <property type="protein sequence ID" value="KAF5186048.1"/>
    <property type="molecule type" value="Genomic_DNA"/>
</dbReference>
<dbReference type="PANTHER" id="PTHR31207">
    <property type="entry name" value="ECA1 GAMETOGENESIS FAMILY PROTEIN (DUF784)-RELATED-RELATED"/>
    <property type="match status" value="1"/>
</dbReference>
<evidence type="ECO:0000256" key="1">
    <source>
        <dbReference type="ARBA" id="ARBA00022729"/>
    </source>
</evidence>
<feature type="chain" id="PRO_5029531972" description="Prolamin-like domain-containing protein" evidence="2">
    <location>
        <begin position="23"/>
        <end position="127"/>
    </location>
</feature>
<reference evidence="4 5" key="1">
    <citation type="submission" date="2020-06" db="EMBL/GenBank/DDBJ databases">
        <title>Transcriptomic and genomic resources for Thalictrum thalictroides and T. hernandezii: Facilitating candidate gene discovery in an emerging model plant lineage.</title>
        <authorList>
            <person name="Arias T."/>
            <person name="Riano-Pachon D.M."/>
            <person name="Di Stilio V.S."/>
        </authorList>
    </citation>
    <scope>NUCLEOTIDE SEQUENCE [LARGE SCALE GENOMIC DNA]</scope>
    <source>
        <strain evidence="5">cv. WT478/WT964</strain>
        <tissue evidence="4">Leaves</tissue>
    </source>
</reference>
<sequence>MASIRMMIVCLVVAGTFMVVPSLSLEAPSTSPAGSFDAKPPSFYDFVEKCANKFGTKCPKIGDLIIGKTNVVSVDCCNALINIGKHCHDALLTVLLQVKELKQFSSVIPQRGAWLWNYCANISPVLP</sequence>
<feature type="domain" description="Prolamin-like" evidence="3">
    <location>
        <begin position="49"/>
        <end position="119"/>
    </location>
</feature>
<accession>A0A7J6VN41</accession>
<feature type="signal peptide" evidence="2">
    <location>
        <begin position="1"/>
        <end position="22"/>
    </location>
</feature>